<dbReference type="OrthoDB" id="9793681at2"/>
<evidence type="ECO:0000256" key="2">
    <source>
        <dbReference type="HAMAP-Rule" id="MF_01477"/>
    </source>
</evidence>
<dbReference type="SUPFAM" id="SSF81301">
    <property type="entry name" value="Nucleotidyltransferase"/>
    <property type="match status" value="1"/>
</dbReference>
<keyword evidence="2" id="KW-0963">Cytoplasm</keyword>
<comment type="caution">
    <text evidence="3">The sequence shown here is derived from an EMBL/GenBank/DDBJ whole genome shotgun (WGS) entry which is preliminary data.</text>
</comment>
<keyword evidence="2" id="KW-0678">Repressor</keyword>
<dbReference type="NCBIfam" id="TIGR00090">
    <property type="entry name" value="rsfS_iojap_ybeB"/>
    <property type="match status" value="1"/>
</dbReference>
<comment type="similarity">
    <text evidence="1 2">Belongs to the Iojap/RsfS family.</text>
</comment>
<dbReference type="Gene3D" id="3.30.460.10">
    <property type="entry name" value="Beta Polymerase, domain 2"/>
    <property type="match status" value="1"/>
</dbReference>
<dbReference type="PANTHER" id="PTHR21043">
    <property type="entry name" value="IOJAP SUPERFAMILY ORTHOLOG"/>
    <property type="match status" value="1"/>
</dbReference>
<evidence type="ECO:0000256" key="1">
    <source>
        <dbReference type="ARBA" id="ARBA00010574"/>
    </source>
</evidence>
<dbReference type="Proteomes" id="UP000070539">
    <property type="component" value="Unassembled WGS sequence"/>
</dbReference>
<dbReference type="Pfam" id="PF02410">
    <property type="entry name" value="RsfS"/>
    <property type="match status" value="1"/>
</dbReference>
<name>A0A136WEJ2_9FIRM</name>
<dbReference type="EMBL" id="LRVM01000005">
    <property type="protein sequence ID" value="KXL52863.1"/>
    <property type="molecule type" value="Genomic_DNA"/>
</dbReference>
<dbReference type="PANTHER" id="PTHR21043:SF0">
    <property type="entry name" value="MITOCHONDRIAL ASSEMBLY OF RIBOSOMAL LARGE SUBUNIT PROTEIN 1"/>
    <property type="match status" value="1"/>
</dbReference>
<keyword evidence="2" id="KW-0810">Translation regulation</keyword>
<dbReference type="AlphaFoldDB" id="A0A136WEJ2"/>
<evidence type="ECO:0000313" key="4">
    <source>
        <dbReference type="Proteomes" id="UP000070539"/>
    </source>
</evidence>
<dbReference type="InterPro" id="IPR004394">
    <property type="entry name" value="Iojap/RsfS/C7orf30"/>
</dbReference>
<keyword evidence="4" id="KW-1185">Reference proteome</keyword>
<comment type="subunit">
    <text evidence="2">Interacts with ribosomal protein uL14 (rplN).</text>
</comment>
<dbReference type="GO" id="GO:0005737">
    <property type="term" value="C:cytoplasm"/>
    <property type="evidence" value="ECO:0007669"/>
    <property type="project" value="UniProtKB-SubCell"/>
</dbReference>
<comment type="subcellular location">
    <subcellularLocation>
        <location evidence="2">Cytoplasm</location>
    </subcellularLocation>
</comment>
<reference evidence="3 4" key="1">
    <citation type="submission" date="2016-01" db="EMBL/GenBank/DDBJ databases">
        <title>Genome sequence of Clostridium neopropionicum X4, DSM-3847.</title>
        <authorList>
            <person name="Poehlein A."/>
            <person name="Beck M.H."/>
            <person name="Bengelsdorf F.R."/>
            <person name="Daniel R."/>
            <person name="Duerre P."/>
        </authorList>
    </citation>
    <scope>NUCLEOTIDE SEQUENCE [LARGE SCALE GENOMIC DNA]</scope>
    <source>
        <strain evidence="3 4">DSM-3847</strain>
    </source>
</reference>
<organism evidence="3 4">
    <name type="scientific">Anaerotignum neopropionicum</name>
    <dbReference type="NCBI Taxonomy" id="36847"/>
    <lineage>
        <taxon>Bacteria</taxon>
        <taxon>Bacillati</taxon>
        <taxon>Bacillota</taxon>
        <taxon>Clostridia</taxon>
        <taxon>Lachnospirales</taxon>
        <taxon>Anaerotignaceae</taxon>
        <taxon>Anaerotignum</taxon>
    </lineage>
</organism>
<accession>A0A136WEJ2</accession>
<dbReference type="GO" id="GO:0017148">
    <property type="term" value="P:negative regulation of translation"/>
    <property type="evidence" value="ECO:0007669"/>
    <property type="project" value="UniProtKB-UniRule"/>
</dbReference>
<dbReference type="InterPro" id="IPR043519">
    <property type="entry name" value="NT_sf"/>
</dbReference>
<dbReference type="GO" id="GO:0090071">
    <property type="term" value="P:negative regulation of ribosome biogenesis"/>
    <property type="evidence" value="ECO:0007669"/>
    <property type="project" value="UniProtKB-UniRule"/>
</dbReference>
<dbReference type="GO" id="GO:0042256">
    <property type="term" value="P:cytosolic ribosome assembly"/>
    <property type="evidence" value="ECO:0007669"/>
    <property type="project" value="UniProtKB-UniRule"/>
</dbReference>
<proteinExistence type="inferred from homology"/>
<dbReference type="GO" id="GO:0043023">
    <property type="term" value="F:ribosomal large subunit binding"/>
    <property type="evidence" value="ECO:0007669"/>
    <property type="project" value="TreeGrafter"/>
</dbReference>
<gene>
    <name evidence="2 3" type="primary">rsfS</name>
    <name evidence="3" type="ORF">CLNEO_18860</name>
</gene>
<protein>
    <recommendedName>
        <fullName evidence="2">Ribosomal silencing factor RsfS</fullName>
    </recommendedName>
</protein>
<evidence type="ECO:0000313" key="3">
    <source>
        <dbReference type="EMBL" id="KXL52863.1"/>
    </source>
</evidence>
<dbReference type="HAMAP" id="MF_01477">
    <property type="entry name" value="Iojap_RsfS"/>
    <property type="match status" value="1"/>
</dbReference>
<sequence length="111" mass="12337">MNALEAAKIAQEALDDKLAQDIKVLDLKGLSNIADCFVIASGNNVNHLRAMADEVVQNLFKEGVKLHHSEGYSGATWILLDFGNLLVHLFNKEQREFYGLDHVWSDAADVK</sequence>
<comment type="function">
    <text evidence="2">Functions as a ribosomal silencing factor. Interacts with ribosomal protein uL14 (rplN), blocking formation of intersubunit bridge B8. Prevents association of the 30S and 50S ribosomal subunits and the formation of functional ribosomes, thus repressing translation.</text>
</comment>
<dbReference type="RefSeq" id="WP_066087967.1">
    <property type="nucleotide sequence ID" value="NZ_LRVM01000005.1"/>
</dbReference>
<dbReference type="STRING" id="36847.CLNEO_18860"/>